<dbReference type="KEGG" id="cbot:ATE48_11785"/>
<evidence type="ECO:0000313" key="4">
    <source>
        <dbReference type="Proteomes" id="UP000092498"/>
    </source>
</evidence>
<dbReference type="GO" id="GO:0046872">
    <property type="term" value="F:metal ion binding"/>
    <property type="evidence" value="ECO:0007669"/>
    <property type="project" value="UniProtKB-KW"/>
</dbReference>
<reference evidence="3 4" key="1">
    <citation type="submission" date="2015-11" db="EMBL/GenBank/DDBJ databases">
        <title>Whole-Genome Sequence of Candidatus Oderbacter manganicum from the National Park Lower Oder Valley, Germany.</title>
        <authorList>
            <person name="Braun B."/>
            <person name="Liere K."/>
            <person name="Szewzyk U."/>
        </authorList>
    </citation>
    <scope>NUCLEOTIDE SEQUENCE [LARGE SCALE GENOMIC DNA]</scope>
    <source>
        <strain evidence="3 4">OTSz_A_272</strain>
    </source>
</reference>
<keyword evidence="1" id="KW-0479">Metal-binding</keyword>
<name>A0A1B1ANA1_9PROT</name>
<dbReference type="GO" id="GO:0018773">
    <property type="term" value="F:acetylpyruvate hydrolase activity"/>
    <property type="evidence" value="ECO:0007669"/>
    <property type="project" value="TreeGrafter"/>
</dbReference>
<dbReference type="STRING" id="1759059.ATE48_11785"/>
<feature type="domain" description="Fumarylacetoacetase-like C-terminal" evidence="2">
    <location>
        <begin position="27"/>
        <end position="226"/>
    </location>
</feature>
<evidence type="ECO:0000256" key="1">
    <source>
        <dbReference type="ARBA" id="ARBA00022723"/>
    </source>
</evidence>
<dbReference type="InterPro" id="IPR036663">
    <property type="entry name" value="Fumarylacetoacetase_C_sf"/>
</dbReference>
<accession>A0A1B1ANA1</accession>
<evidence type="ECO:0000259" key="2">
    <source>
        <dbReference type="Pfam" id="PF01557"/>
    </source>
</evidence>
<dbReference type="Pfam" id="PF01557">
    <property type="entry name" value="FAA_hydrolase"/>
    <property type="match status" value="1"/>
</dbReference>
<keyword evidence="4" id="KW-1185">Reference proteome</keyword>
<proteinExistence type="predicted"/>
<dbReference type="EMBL" id="CP013244">
    <property type="protein sequence ID" value="ANP48047.1"/>
    <property type="molecule type" value="Genomic_DNA"/>
</dbReference>
<dbReference type="RefSeq" id="WP_066774964.1">
    <property type="nucleotide sequence ID" value="NZ_CP013244.1"/>
</dbReference>
<dbReference type="AlphaFoldDB" id="A0A1B1ANA1"/>
<evidence type="ECO:0000313" key="3">
    <source>
        <dbReference type="EMBL" id="ANP48047.1"/>
    </source>
</evidence>
<gene>
    <name evidence="3" type="ORF">ATE48_11785</name>
</gene>
<organism evidence="3 4">
    <name type="scientific">Candidatus Viadribacter manganicus</name>
    <dbReference type="NCBI Taxonomy" id="1759059"/>
    <lineage>
        <taxon>Bacteria</taxon>
        <taxon>Pseudomonadati</taxon>
        <taxon>Pseudomonadota</taxon>
        <taxon>Alphaproteobacteria</taxon>
        <taxon>Hyphomonadales</taxon>
        <taxon>Hyphomonadaceae</taxon>
        <taxon>Candidatus Viadribacter</taxon>
    </lineage>
</organism>
<dbReference type="Proteomes" id="UP000092498">
    <property type="component" value="Chromosome"/>
</dbReference>
<sequence>MQFTFAAPPQPSVAIAGSDVRFPVRRIFCVGRNYADHVREMGNDPKSEPPLFFSKPADAVVESGNAIPYPSHTSNFHHEVELVIAIGAGGSNIVVADAINYVWGYGVGVDLTRRDRQAEAKKAGAPWDTAKGFDRSAPISALTPIASCGDVTNARIWIKVNGETRQDANTHDMIWSIPEIIAALSQWWDLRPGDLIFTGSPSGVAPLNPGDTIECGVDGLAPLRFSISR</sequence>
<dbReference type="InParanoid" id="A0A1B1ANA1"/>
<keyword evidence="3" id="KW-0378">Hydrolase</keyword>
<dbReference type="FunCoup" id="A0A1B1ANA1">
    <property type="interactions" value="392"/>
</dbReference>
<dbReference type="Gene3D" id="3.90.850.10">
    <property type="entry name" value="Fumarylacetoacetase-like, C-terminal domain"/>
    <property type="match status" value="1"/>
</dbReference>
<dbReference type="PANTHER" id="PTHR11820">
    <property type="entry name" value="ACYLPYRUVASE"/>
    <property type="match status" value="1"/>
</dbReference>
<dbReference type="OrthoDB" id="5197601at2"/>
<protein>
    <submittedName>
        <fullName evidence="3">Fumarylacetoacetate hydrolase</fullName>
    </submittedName>
</protein>
<dbReference type="PANTHER" id="PTHR11820:SF90">
    <property type="entry name" value="FLUTATHIONE S-TRANSFERASE"/>
    <property type="match status" value="1"/>
</dbReference>
<dbReference type="SUPFAM" id="SSF56529">
    <property type="entry name" value="FAH"/>
    <property type="match status" value="1"/>
</dbReference>
<dbReference type="InterPro" id="IPR011234">
    <property type="entry name" value="Fumarylacetoacetase-like_C"/>
</dbReference>